<dbReference type="Proteomes" id="UP000187822">
    <property type="component" value="Chromosome I"/>
</dbReference>
<dbReference type="EMBL" id="LT719092">
    <property type="protein sequence ID" value="SJK85552.1"/>
    <property type="molecule type" value="Genomic_DNA"/>
</dbReference>
<evidence type="ECO:0000313" key="1">
    <source>
        <dbReference type="EMBL" id="SJK85552.1"/>
    </source>
</evidence>
<accession>A0A1R4A9C0</accession>
<proteinExistence type="predicted"/>
<reference evidence="2" key="1">
    <citation type="submission" date="2016-06" db="EMBL/GenBank/DDBJ databases">
        <authorList>
            <person name="Toshchakov V.S."/>
        </authorList>
    </citation>
    <scope>NUCLEOTIDE SEQUENCE [LARGE SCALE GENOMIC DNA]</scope>
    <source>
        <strain>PM4 (JCM 30641</strain>
        <strain evidence="2">\VKM B-2940)</strain>
    </source>
</reference>
<gene>
    <name evidence="1" type="ORF">CPM_1769</name>
</gene>
<keyword evidence="2" id="KW-1185">Reference proteome</keyword>
<sequence length="49" mass="6167">MVLIKKERRNSRIDYDYWNEVQRSHVFSRNEREDRKGINKQMVELLEEQ</sequence>
<dbReference type="STRING" id="1673428.CPM_1769"/>
<dbReference type="OrthoDB" id="372808at2157"/>
<organism evidence="1 2">
    <name type="scientific">Cuniculiplasma divulgatum</name>
    <dbReference type="NCBI Taxonomy" id="1673428"/>
    <lineage>
        <taxon>Archaea</taxon>
        <taxon>Methanobacteriati</taxon>
        <taxon>Thermoplasmatota</taxon>
        <taxon>Thermoplasmata</taxon>
        <taxon>Thermoplasmatales</taxon>
        <taxon>Cuniculiplasmataceae</taxon>
        <taxon>Cuniculiplasma</taxon>
    </lineage>
</organism>
<evidence type="ECO:0000313" key="2">
    <source>
        <dbReference type="Proteomes" id="UP000187822"/>
    </source>
</evidence>
<protein>
    <submittedName>
        <fullName evidence="1">Uncharacterized protein</fullName>
    </submittedName>
</protein>
<dbReference type="KEGG" id="cdiv:CPM_1769"/>
<dbReference type="AlphaFoldDB" id="A0A1R4A9C0"/>
<dbReference type="RefSeq" id="WP_021792161.1">
    <property type="nucleotide sequence ID" value="NZ_LT719092.1"/>
</dbReference>
<dbReference type="GeneID" id="55575117"/>
<name>A0A1R4A9C0_9ARCH</name>